<dbReference type="CDD" id="cd00118">
    <property type="entry name" value="LysM"/>
    <property type="match status" value="3"/>
</dbReference>
<dbReference type="EMBL" id="CP095053">
    <property type="protein sequence ID" value="UOR05223.1"/>
    <property type="molecule type" value="Genomic_DNA"/>
</dbReference>
<dbReference type="PANTHER" id="PTHR33734">
    <property type="entry name" value="LYSM DOMAIN-CONTAINING GPI-ANCHORED PROTEIN 2"/>
    <property type="match status" value="1"/>
</dbReference>
<dbReference type="SMART" id="SM00257">
    <property type="entry name" value="LysM"/>
    <property type="match status" value="3"/>
</dbReference>
<accession>A0A8T9SWW6</accession>
<dbReference type="RefSeq" id="WP_245093310.1">
    <property type="nucleotide sequence ID" value="NZ_CP095053.1"/>
</dbReference>
<dbReference type="InterPro" id="IPR008258">
    <property type="entry name" value="Transglycosylase_SLT_dom_1"/>
</dbReference>
<dbReference type="GO" id="GO:0000270">
    <property type="term" value="P:peptidoglycan metabolic process"/>
    <property type="evidence" value="ECO:0007669"/>
    <property type="project" value="InterPro"/>
</dbReference>
<sequence length="673" mass="74751">MKKLSLWKRVVAPGVLFLTFGRMGAAQTLPAPPIGSLPLPDDTVQVNLLALPPDSLVAAPIDSVKLLWAQTPPELRDLIGDRVGCIDTDMPHVFNNSVLAYVNFFTQRNRAYTQRVLERENMYFPIFEKYLAKYNLPNDLKYLAVVESALIPTAKSRVGATGLWQFMGPTASDWRLVRDEWVDERMSPEKATEAACKYLRALYGVFHDWELVLASYNWGVGNVQRVMRRTGKKTFWGLYPHMPKETRNYVPTFTAIMYTMKYAREHQLHSPELRYQYAEPLDTLHLRGRAFDLRRLSQAVGLSDSLALLRYNPEIHRAYLPSGYRSYVIQVPTAIRTQLASVDRSTLFSYCQPSKELPQPLSPLPPRMAGATATPAMLAAAAPPPTAPRLQRKVHTVRRGQTIAIVAQHYNVSQSQLRRWNKLSSRQQTLRVQQKLVVFVPTPAEERSAPTPIYAKVAAQVPEALPTVASARRADGTVVTPVAVVRPVTPAAAVAIVAAAPSRPATRRSEVPHHQERTNPALEATIAAVTTTPAAAPTDTTVSATYIVRRGDNLSKIAQRHNVTVAQLVDWNPTASNQLMPGQKLMLYVAQAEEEVPVAPVHTTAAASRKPAPRAQPAAPALTPPRTYLVQPGDTLYNISRRYQGVTVEQLRRLNHLKSDAVKPGQKLIVETS</sequence>
<feature type="domain" description="LysM" evidence="4">
    <location>
        <begin position="544"/>
        <end position="587"/>
    </location>
</feature>
<dbReference type="KEGG" id="haei:MUN82_20100"/>
<protein>
    <submittedName>
        <fullName evidence="5">LysM peptidoglycan-binding domain-containing protein</fullName>
    </submittedName>
</protein>
<dbReference type="PANTHER" id="PTHR33734:SF22">
    <property type="entry name" value="MEMBRANE-BOUND LYTIC MUREIN TRANSGLYCOSYLASE D"/>
    <property type="match status" value="1"/>
</dbReference>
<dbReference type="GO" id="GO:0016020">
    <property type="term" value="C:membrane"/>
    <property type="evidence" value="ECO:0007669"/>
    <property type="project" value="InterPro"/>
</dbReference>
<reference evidence="5 6" key="1">
    <citation type="submission" date="2022-04" db="EMBL/GenBank/DDBJ databases">
        <title>Hymenobacter sp. isolated from the air.</title>
        <authorList>
            <person name="Won M."/>
            <person name="Lee C.-M."/>
            <person name="Woen H.-Y."/>
            <person name="Kwon S.-W."/>
        </authorList>
    </citation>
    <scope>NUCLEOTIDE SEQUENCE [LARGE SCALE GENOMIC DNA]</scope>
    <source>
        <strain evidence="6">5413 J-13</strain>
    </source>
</reference>
<name>A0A8T9SWW6_9BACT</name>
<feature type="chain" id="PRO_5035864253" evidence="3">
    <location>
        <begin position="26"/>
        <end position="673"/>
    </location>
</feature>
<evidence type="ECO:0000259" key="4">
    <source>
        <dbReference type="PROSITE" id="PS51782"/>
    </source>
</evidence>
<keyword evidence="3" id="KW-0732">Signal</keyword>
<proteinExistence type="inferred from homology"/>
<dbReference type="Pfam" id="PF01464">
    <property type="entry name" value="SLT"/>
    <property type="match status" value="1"/>
</dbReference>
<dbReference type="PROSITE" id="PS00922">
    <property type="entry name" value="TRANSGLYCOSYLASE"/>
    <property type="match status" value="1"/>
</dbReference>
<dbReference type="Gene3D" id="1.10.530.10">
    <property type="match status" value="1"/>
</dbReference>
<organism evidence="5 6">
    <name type="scientific">Hymenobacter aerilatus</name>
    <dbReference type="NCBI Taxonomy" id="2932251"/>
    <lineage>
        <taxon>Bacteria</taxon>
        <taxon>Pseudomonadati</taxon>
        <taxon>Bacteroidota</taxon>
        <taxon>Cytophagia</taxon>
        <taxon>Cytophagales</taxon>
        <taxon>Hymenobacteraceae</taxon>
        <taxon>Hymenobacter</taxon>
    </lineage>
</organism>
<dbReference type="SUPFAM" id="SSF53955">
    <property type="entry name" value="Lysozyme-like"/>
    <property type="match status" value="1"/>
</dbReference>
<dbReference type="Proteomes" id="UP000829925">
    <property type="component" value="Chromosome"/>
</dbReference>
<feature type="domain" description="LysM" evidence="4">
    <location>
        <begin position="626"/>
        <end position="670"/>
    </location>
</feature>
<feature type="region of interest" description="Disordered" evidence="2">
    <location>
        <begin position="605"/>
        <end position="626"/>
    </location>
</feature>
<feature type="domain" description="LysM" evidence="4">
    <location>
        <begin position="393"/>
        <end position="438"/>
    </location>
</feature>
<keyword evidence="6" id="KW-1185">Reference proteome</keyword>
<dbReference type="GO" id="GO:0008932">
    <property type="term" value="F:lytic endotransglycosylase activity"/>
    <property type="evidence" value="ECO:0007669"/>
    <property type="project" value="TreeGrafter"/>
</dbReference>
<evidence type="ECO:0000256" key="1">
    <source>
        <dbReference type="ARBA" id="ARBA00007734"/>
    </source>
</evidence>
<comment type="similarity">
    <text evidence="1">Belongs to the transglycosylase Slt family.</text>
</comment>
<gene>
    <name evidence="5" type="ORF">MUN82_20100</name>
</gene>
<evidence type="ECO:0000313" key="5">
    <source>
        <dbReference type="EMBL" id="UOR05223.1"/>
    </source>
</evidence>
<dbReference type="InterPro" id="IPR036779">
    <property type="entry name" value="LysM_dom_sf"/>
</dbReference>
<dbReference type="InterPro" id="IPR018392">
    <property type="entry name" value="LysM"/>
</dbReference>
<dbReference type="InterPro" id="IPR000189">
    <property type="entry name" value="Transglyc_AS"/>
</dbReference>
<dbReference type="AlphaFoldDB" id="A0A8T9SWW6"/>
<dbReference type="PROSITE" id="PS51782">
    <property type="entry name" value="LYSM"/>
    <property type="match status" value="3"/>
</dbReference>
<feature type="signal peptide" evidence="3">
    <location>
        <begin position="1"/>
        <end position="25"/>
    </location>
</feature>
<dbReference type="Pfam" id="PF01476">
    <property type="entry name" value="LysM"/>
    <property type="match status" value="3"/>
</dbReference>
<evidence type="ECO:0000256" key="3">
    <source>
        <dbReference type="SAM" id="SignalP"/>
    </source>
</evidence>
<evidence type="ECO:0000313" key="6">
    <source>
        <dbReference type="Proteomes" id="UP000829925"/>
    </source>
</evidence>
<dbReference type="InterPro" id="IPR023346">
    <property type="entry name" value="Lysozyme-like_dom_sf"/>
</dbReference>
<dbReference type="CDD" id="cd16894">
    <property type="entry name" value="MltD-like"/>
    <property type="match status" value="1"/>
</dbReference>
<evidence type="ECO:0000256" key="2">
    <source>
        <dbReference type="SAM" id="MobiDB-lite"/>
    </source>
</evidence>
<dbReference type="SUPFAM" id="SSF54106">
    <property type="entry name" value="LysM domain"/>
    <property type="match status" value="3"/>
</dbReference>
<dbReference type="Gene3D" id="3.10.350.10">
    <property type="entry name" value="LysM domain"/>
    <property type="match status" value="3"/>
</dbReference>